<keyword evidence="2" id="KW-1185">Reference proteome</keyword>
<gene>
    <name evidence="1" type="ORF">UABAM_05271</name>
</gene>
<dbReference type="Gene3D" id="1.10.3450.10">
    <property type="entry name" value="TTHA0068-like"/>
    <property type="match status" value="1"/>
</dbReference>
<sequence>MSNLSICSKMPRLIPERPFSPYRYVNGLNPHPIKDPKGHSYGSQEPTYSLEYLDPDNWQQNKDYLYGIDLYHHFYFWESHEAWEGLWNAYGRETIPGKFMQGLIQNAAAQIKLHKKQLTHKKLFRISLLMCGETRNPFILTLLSGLLPNVNASISSAKNVQAPWNIRSLGIQSSIMML</sequence>
<evidence type="ECO:0008006" key="3">
    <source>
        <dbReference type="Google" id="ProtNLM"/>
    </source>
</evidence>
<evidence type="ECO:0000313" key="1">
    <source>
        <dbReference type="EMBL" id="BBM86871.1"/>
    </source>
</evidence>
<reference evidence="1 2" key="1">
    <citation type="submission" date="2019-08" db="EMBL/GenBank/DDBJ databases">
        <title>Complete genome sequence of Candidatus Uab amorphum.</title>
        <authorList>
            <person name="Shiratori T."/>
            <person name="Suzuki S."/>
            <person name="Kakizawa Y."/>
            <person name="Ishida K."/>
        </authorList>
    </citation>
    <scope>NUCLEOTIDE SEQUENCE [LARGE SCALE GENOMIC DNA]</scope>
    <source>
        <strain evidence="1 2">SRT547</strain>
    </source>
</reference>
<accession>A0A5S9ISS0</accession>
<name>A0A5S9ISS0_UABAM</name>
<dbReference type="KEGG" id="uam:UABAM_05271"/>
<dbReference type="InterPro" id="IPR023203">
    <property type="entry name" value="TTHA0068_sf"/>
</dbReference>
<dbReference type="SUPFAM" id="SSF140663">
    <property type="entry name" value="TTHA0068-like"/>
    <property type="match status" value="1"/>
</dbReference>
<dbReference type="Proteomes" id="UP000326354">
    <property type="component" value="Chromosome"/>
</dbReference>
<dbReference type="AlphaFoldDB" id="A0A5S9ISS0"/>
<proteinExistence type="predicted"/>
<evidence type="ECO:0000313" key="2">
    <source>
        <dbReference type="Proteomes" id="UP000326354"/>
    </source>
</evidence>
<dbReference type="Pfam" id="PF03745">
    <property type="entry name" value="DUF309"/>
    <property type="match status" value="1"/>
</dbReference>
<dbReference type="EMBL" id="AP019860">
    <property type="protein sequence ID" value="BBM86871.1"/>
    <property type="molecule type" value="Genomic_DNA"/>
</dbReference>
<dbReference type="OrthoDB" id="9799942at2"/>
<protein>
    <recommendedName>
        <fullName evidence="3">DUF309 domain-containing protein</fullName>
    </recommendedName>
</protein>
<organism evidence="1 2">
    <name type="scientific">Uabimicrobium amorphum</name>
    <dbReference type="NCBI Taxonomy" id="2596890"/>
    <lineage>
        <taxon>Bacteria</taxon>
        <taxon>Pseudomonadati</taxon>
        <taxon>Planctomycetota</taxon>
        <taxon>Candidatus Uabimicrobiia</taxon>
        <taxon>Candidatus Uabimicrobiales</taxon>
        <taxon>Candidatus Uabimicrobiaceae</taxon>
        <taxon>Candidatus Uabimicrobium</taxon>
    </lineage>
</organism>
<dbReference type="InterPro" id="IPR005500">
    <property type="entry name" value="DUF309"/>
</dbReference>